<feature type="domain" description="Ribulose bisphosphate carboxylase/oxygenase activase AAA helical" evidence="11">
    <location>
        <begin position="300"/>
        <end position="395"/>
    </location>
</feature>
<evidence type="ECO:0000256" key="2">
    <source>
        <dbReference type="ARBA" id="ARBA00022528"/>
    </source>
</evidence>
<comment type="caution">
    <text evidence="12">The sequence shown here is derived from an EMBL/GenBank/DDBJ whole genome shotgun (WGS) entry which is preliminary data.</text>
</comment>
<comment type="similarity">
    <text evidence="8 9">Belongs to the RuBisCO activase family.</text>
</comment>
<keyword evidence="6" id="KW-0809">Transit peptide</keyword>
<evidence type="ECO:0000256" key="8">
    <source>
        <dbReference type="ARBA" id="ARBA00025781"/>
    </source>
</evidence>
<gene>
    <name evidence="12" type="ORF">FCM35_KLT05356</name>
</gene>
<dbReference type="FunFam" id="3.40.50.300:FF:000258">
    <property type="entry name" value="Ribulose bisphosphate carboxylase/oxygenase activase, chloroplastic"/>
    <property type="match status" value="1"/>
</dbReference>
<sequence length="428" mass="46921">MATAVSTVGAVSRVPLSGPAGPSTAFLGGKAKKVSFGTKGSYGRMNVKVMAEPDETKNSDKWGGLAYDVSDDQQDITRGKGLVDSLFQAPSGDGTHIAVLQSHEYVSQGLRQFAFDNTKDGFYIAPAFMEKLMVHIAKNFMDLPNIKVPLILGIWGGKGQGKSFQCELVFSKMGINPIMMSAGELESGNAGEPAKLIRQRYREAADFIKKGKMCALFINDLDAGAGRMGGTTQYTVNNQMVNATLMNIADNPTNVQLPGMYNKQENPRVPIIVTGNDFSTLYAPLIRDGRMEKFYWAPTREDRIGVCLGIFRTDNVAKEDVIRLVDSFPGQSIDFFGALRARVYDDEVKKWITNTGVENIGKKLVNSLEGPPKFEQPPMTIEKLMEYGELLVKEQENVKRVQLADKYMSEAALGEANQDSIKSGAFYG</sequence>
<dbReference type="Gene3D" id="3.40.50.300">
    <property type="entry name" value="P-loop containing nucleotide triphosphate hydrolases"/>
    <property type="match status" value="1"/>
</dbReference>
<dbReference type="GO" id="GO:0046863">
    <property type="term" value="F:ribulose-1,5-bisphosphate carboxylase/oxygenase activator activity"/>
    <property type="evidence" value="ECO:0007669"/>
    <property type="project" value="UniProtKB-UniRule"/>
</dbReference>
<dbReference type="InterPro" id="IPR027417">
    <property type="entry name" value="P-loop_NTPase"/>
</dbReference>
<comment type="function">
    <text evidence="7 9">Activation of RuBisCO (ribulose-1,5-bisphosphate carboxylase/oxygenase; EC 4.1.1.39) involves the ATP-dependent carboxylation of the epsilon-amino group of lysine leading to a carbamate structure.</text>
</comment>
<dbReference type="GO" id="GO:0009570">
    <property type="term" value="C:chloroplast stroma"/>
    <property type="evidence" value="ECO:0007669"/>
    <property type="project" value="UniProtKB-SubCell"/>
</dbReference>
<evidence type="ECO:0000256" key="7">
    <source>
        <dbReference type="ARBA" id="ARBA00025556"/>
    </source>
</evidence>
<evidence type="ECO:0000256" key="3">
    <source>
        <dbReference type="ARBA" id="ARBA00022640"/>
    </source>
</evidence>
<dbReference type="Gene3D" id="1.10.8.1070">
    <property type="match status" value="1"/>
</dbReference>
<evidence type="ECO:0000256" key="5">
    <source>
        <dbReference type="ARBA" id="ARBA00022840"/>
    </source>
</evidence>
<evidence type="ECO:0000256" key="9">
    <source>
        <dbReference type="RuleBase" id="RU369045"/>
    </source>
</evidence>
<dbReference type="PANTHER" id="PTHR32429:SF32">
    <property type="entry name" value="RIBULOSE BISPHOSPHATE CARBOXYLASE_OXYGENASE ACTIVASE, CHLOROPLASTIC"/>
    <property type="match status" value="1"/>
</dbReference>
<proteinExistence type="inferred from homology"/>
<keyword evidence="5 9" id="KW-0067">ATP-binding</keyword>
<keyword evidence="3 9" id="KW-0934">Plastid</keyword>
<keyword evidence="13" id="KW-1185">Reference proteome</keyword>
<name>A0A833QP57_9POAL</name>
<accession>A0A833QP57</accession>
<dbReference type="InterPro" id="IPR003959">
    <property type="entry name" value="ATPase_AAA_core"/>
</dbReference>
<organism evidence="12 13">
    <name type="scientific">Carex littledalei</name>
    <dbReference type="NCBI Taxonomy" id="544730"/>
    <lineage>
        <taxon>Eukaryota</taxon>
        <taxon>Viridiplantae</taxon>
        <taxon>Streptophyta</taxon>
        <taxon>Embryophyta</taxon>
        <taxon>Tracheophyta</taxon>
        <taxon>Spermatophyta</taxon>
        <taxon>Magnoliopsida</taxon>
        <taxon>Liliopsida</taxon>
        <taxon>Poales</taxon>
        <taxon>Cyperaceae</taxon>
        <taxon>Cyperoideae</taxon>
        <taxon>Cariceae</taxon>
        <taxon>Carex</taxon>
        <taxon>Carex subgen. Euthyceras</taxon>
    </lineage>
</organism>
<evidence type="ECO:0000256" key="1">
    <source>
        <dbReference type="ARBA" id="ARBA00004470"/>
    </source>
</evidence>
<dbReference type="OrthoDB" id="2014558at2759"/>
<evidence type="ECO:0000259" key="11">
    <source>
        <dbReference type="Pfam" id="PF21228"/>
    </source>
</evidence>
<evidence type="ECO:0000256" key="4">
    <source>
        <dbReference type="ARBA" id="ARBA00022741"/>
    </source>
</evidence>
<protein>
    <recommendedName>
        <fullName evidence="9">Ribulose bisphosphate carboxylase/oxygenase activase, chloroplastic</fullName>
        <shortName evidence="9">RA</shortName>
        <shortName evidence="9">RuBisCO activase</shortName>
    </recommendedName>
</protein>
<dbReference type="InterPro" id="IPR048571">
    <property type="entry name" value="RuBisCO_activase_AAA_helical"/>
</dbReference>
<evidence type="ECO:0000313" key="12">
    <source>
        <dbReference type="EMBL" id="KAF3330025.1"/>
    </source>
</evidence>
<dbReference type="Pfam" id="PF21228">
    <property type="entry name" value="RuBisCO_activase_AAA_helical"/>
    <property type="match status" value="1"/>
</dbReference>
<dbReference type="AlphaFoldDB" id="A0A833QP57"/>
<comment type="subcellular location">
    <subcellularLocation>
        <location evidence="1 9">Plastid</location>
        <location evidence="1 9">Chloroplast stroma</location>
    </subcellularLocation>
</comment>
<dbReference type="InterPro" id="IPR044960">
    <property type="entry name" value="RCA-like"/>
</dbReference>
<feature type="domain" description="ATPase AAA-type core" evidence="10">
    <location>
        <begin position="154"/>
        <end position="297"/>
    </location>
</feature>
<dbReference type="Pfam" id="PF00004">
    <property type="entry name" value="AAA"/>
    <property type="match status" value="1"/>
</dbReference>
<dbReference type="FunFam" id="1.10.8.1070:FF:000001">
    <property type="entry name" value="Ribulose bisphosphate carboxylase/oxygenase activase, chloroplastic"/>
    <property type="match status" value="1"/>
</dbReference>
<dbReference type="PANTHER" id="PTHR32429">
    <property type="match status" value="1"/>
</dbReference>
<evidence type="ECO:0000259" key="10">
    <source>
        <dbReference type="Pfam" id="PF00004"/>
    </source>
</evidence>
<reference evidence="12" key="1">
    <citation type="submission" date="2020-01" db="EMBL/GenBank/DDBJ databases">
        <title>Genome sequence of Kobresia littledalei, the first chromosome-level genome in the family Cyperaceae.</title>
        <authorList>
            <person name="Qu G."/>
        </authorList>
    </citation>
    <scope>NUCLEOTIDE SEQUENCE</scope>
    <source>
        <strain evidence="12">C.B.Clarke</strain>
        <tissue evidence="12">Leaf</tissue>
    </source>
</reference>
<dbReference type="SUPFAM" id="SSF52540">
    <property type="entry name" value="P-loop containing nucleoside triphosphate hydrolases"/>
    <property type="match status" value="1"/>
</dbReference>
<dbReference type="GO" id="GO:0016887">
    <property type="term" value="F:ATP hydrolysis activity"/>
    <property type="evidence" value="ECO:0007669"/>
    <property type="project" value="UniProtKB-UniRule"/>
</dbReference>
<evidence type="ECO:0000256" key="6">
    <source>
        <dbReference type="ARBA" id="ARBA00022946"/>
    </source>
</evidence>
<keyword evidence="2 9" id="KW-0150">Chloroplast</keyword>
<dbReference type="GO" id="GO:0009579">
    <property type="term" value="C:thylakoid"/>
    <property type="evidence" value="ECO:0007669"/>
    <property type="project" value="TreeGrafter"/>
</dbReference>
<dbReference type="EMBL" id="SWLB01000014">
    <property type="protein sequence ID" value="KAF3330025.1"/>
    <property type="molecule type" value="Genomic_DNA"/>
</dbReference>
<evidence type="ECO:0000313" key="13">
    <source>
        <dbReference type="Proteomes" id="UP000623129"/>
    </source>
</evidence>
<keyword evidence="4 9" id="KW-0547">Nucleotide-binding</keyword>
<dbReference type="GO" id="GO:0005524">
    <property type="term" value="F:ATP binding"/>
    <property type="evidence" value="ECO:0007669"/>
    <property type="project" value="UniProtKB-UniRule"/>
</dbReference>
<dbReference type="Proteomes" id="UP000623129">
    <property type="component" value="Unassembled WGS sequence"/>
</dbReference>